<evidence type="ECO:0000313" key="4">
    <source>
        <dbReference type="Proteomes" id="UP000016926"/>
    </source>
</evidence>
<feature type="region of interest" description="Disordered" evidence="1">
    <location>
        <begin position="36"/>
        <end position="70"/>
    </location>
</feature>
<protein>
    <recommendedName>
        <fullName evidence="2">DUF7923 domain-containing protein</fullName>
    </recommendedName>
</protein>
<accession>M7XYM8</accession>
<dbReference type="HOGENOM" id="CLU_563998_0_0_1"/>
<dbReference type="Pfam" id="PF25540">
    <property type="entry name" value="DUF7923"/>
    <property type="match status" value="1"/>
</dbReference>
<dbReference type="OrthoDB" id="2535979at2759"/>
<dbReference type="PANTHER" id="PTHR37543:SF1">
    <property type="entry name" value="CCCH ZINC FINGER DNA BINDING PROTEIN (AFU_ORTHOLOGUE AFUA_5G12760)"/>
    <property type="match status" value="1"/>
</dbReference>
<dbReference type="GeneID" id="27367149"/>
<dbReference type="Proteomes" id="UP000016926">
    <property type="component" value="Unassembled WGS sequence"/>
</dbReference>
<dbReference type="RefSeq" id="XP_016276527.1">
    <property type="nucleotide sequence ID" value="XM_016416808.1"/>
</dbReference>
<dbReference type="InterPro" id="IPR057683">
    <property type="entry name" value="DUF7923"/>
</dbReference>
<name>M7XYM8_RHOT1</name>
<evidence type="ECO:0000313" key="3">
    <source>
        <dbReference type="EMBL" id="EMS25408.1"/>
    </source>
</evidence>
<reference evidence="3 4" key="1">
    <citation type="journal article" date="2012" name="Nat. Commun.">
        <title>A multi-omic map of the lipid-producing yeast Rhodosporidium toruloides.</title>
        <authorList>
            <person name="Zhu Z."/>
            <person name="Zhang S."/>
            <person name="Liu H."/>
            <person name="Shen H."/>
            <person name="Lin X."/>
            <person name="Yang F."/>
            <person name="Zhou Y.J."/>
            <person name="Jin G."/>
            <person name="Ye M."/>
            <person name="Zou H."/>
            <person name="Zou H."/>
            <person name="Zhao Z.K."/>
        </authorList>
    </citation>
    <scope>NUCLEOTIDE SEQUENCE [LARGE SCALE GENOMIC DNA]</scope>
    <source>
        <strain evidence="3 4">NP11</strain>
    </source>
</reference>
<dbReference type="PANTHER" id="PTHR37543">
    <property type="entry name" value="CCCH ZINC FINGER DNA BINDING PROTEIN (AFU_ORTHOLOGUE AFUA_5G12760)"/>
    <property type="match status" value="1"/>
</dbReference>
<evidence type="ECO:0000259" key="2">
    <source>
        <dbReference type="Pfam" id="PF25540"/>
    </source>
</evidence>
<proteinExistence type="predicted"/>
<dbReference type="EMBL" id="KB722643">
    <property type="protein sequence ID" value="EMS25408.1"/>
    <property type="molecule type" value="Genomic_DNA"/>
</dbReference>
<evidence type="ECO:0000256" key="1">
    <source>
        <dbReference type="SAM" id="MobiDB-lite"/>
    </source>
</evidence>
<feature type="region of interest" description="Disordered" evidence="1">
    <location>
        <begin position="93"/>
        <end position="118"/>
    </location>
</feature>
<dbReference type="AlphaFoldDB" id="M7XYM8"/>
<feature type="domain" description="DUF7923" evidence="2">
    <location>
        <begin position="123"/>
        <end position="268"/>
    </location>
</feature>
<gene>
    <name evidence="3" type="ORF">RHTO_03136</name>
</gene>
<feature type="compositionally biased region" description="Basic and acidic residues" evidence="1">
    <location>
        <begin position="59"/>
        <end position="70"/>
    </location>
</feature>
<sequence length="484" mass="53833">MPRTEEQARRWNGLSTEQNDFVARILEDCRSLEEQVEEEEQRFQMTRTLGDQDPEDEMERQMRRIKEDREIQEAEEEVATYKAASPAPARESWSTHFSHVPAASDGSECSSSSESRIEGPQGSPFVLVLLDGTKAPFFRGALGQGFVGGKDVAVRLRWEIEKDLKEHPVHDEEGEGGHISALKPTVVAFVLVDPQVLLPRLQRQRVVSSADTFDAFIRGFQTFPEHNVVQTADGVVGTLADLLLNFGHASNLKRVYLGGVGYARMCNTTPELGSSNISFYVDVGPKMVLINCSETLEEHEELHKSGWRVVDFKGLFDVDLAKAPSFVGSQGSAASTASSLQSSGTNTLISTRAERYRSFTKPGSKHVFAPSKRILQQGESFLTPPESGVSLTTPETRQIPKSFAFSCVWHYVSAEGCKQAPCDRSHKYDLTSAGLQALREEVSTVRCKEKLRTGQCNWRKYHGTPCMFRHDFVVPSGNGKGKRR</sequence>
<organism evidence="3 4">
    <name type="scientific">Rhodotorula toruloides (strain NP11)</name>
    <name type="common">Yeast</name>
    <name type="synonym">Rhodosporidium toruloides</name>
    <dbReference type="NCBI Taxonomy" id="1130832"/>
    <lineage>
        <taxon>Eukaryota</taxon>
        <taxon>Fungi</taxon>
        <taxon>Dikarya</taxon>
        <taxon>Basidiomycota</taxon>
        <taxon>Pucciniomycotina</taxon>
        <taxon>Microbotryomycetes</taxon>
        <taxon>Sporidiobolales</taxon>
        <taxon>Sporidiobolaceae</taxon>
        <taxon>Rhodotorula</taxon>
    </lineage>
</organism>
<keyword evidence="4" id="KW-1185">Reference proteome</keyword>